<evidence type="ECO:0000256" key="9">
    <source>
        <dbReference type="ARBA" id="ARBA00023235"/>
    </source>
</evidence>
<dbReference type="InterPro" id="IPR011060">
    <property type="entry name" value="RibuloseP-bd_barrel"/>
</dbReference>
<dbReference type="Gene3D" id="3.20.20.70">
    <property type="entry name" value="Aldolase class I"/>
    <property type="match status" value="1"/>
</dbReference>
<dbReference type="OrthoDB" id="1927044at2759"/>
<feature type="binding site" evidence="13">
    <location>
        <begin position="204"/>
        <end position="205"/>
    </location>
    <ligand>
        <name>substrate</name>
    </ligand>
</feature>
<feature type="active site" description="Proton acceptor" evidence="11">
    <location>
        <position position="35"/>
    </location>
</feature>
<keyword evidence="8 12" id="KW-0479">Metal-binding</keyword>
<dbReference type="Pfam" id="PF00834">
    <property type="entry name" value="Ribul_P_3_epim"/>
    <property type="match status" value="1"/>
</dbReference>
<dbReference type="EMBL" id="JAHDYR010000019">
    <property type="protein sequence ID" value="KAG9393945.1"/>
    <property type="molecule type" value="Genomic_DNA"/>
</dbReference>
<evidence type="ECO:0000256" key="4">
    <source>
        <dbReference type="ARBA" id="ARBA00001947"/>
    </source>
</evidence>
<dbReference type="PROSITE" id="PS01085">
    <property type="entry name" value="RIBUL_P_3_EPIMER_1"/>
    <property type="match status" value="1"/>
</dbReference>
<evidence type="ECO:0000313" key="15">
    <source>
        <dbReference type="Proteomes" id="UP000717585"/>
    </source>
</evidence>
<evidence type="ECO:0000256" key="12">
    <source>
        <dbReference type="PIRSR" id="PIRSR001461-2"/>
    </source>
</evidence>
<dbReference type="InterPro" id="IPR026019">
    <property type="entry name" value="Ribul_P_3_epim"/>
</dbReference>
<evidence type="ECO:0000256" key="1">
    <source>
        <dbReference type="ARBA" id="ARBA00001782"/>
    </source>
</evidence>
<accession>A0A8J6AXH1</accession>
<comment type="catalytic activity">
    <reaction evidence="1 10">
        <text>D-ribulose 5-phosphate = D-xylulose 5-phosphate</text>
        <dbReference type="Rhea" id="RHEA:13677"/>
        <dbReference type="ChEBI" id="CHEBI:57737"/>
        <dbReference type="ChEBI" id="CHEBI:58121"/>
        <dbReference type="EC" id="5.1.3.1"/>
    </reaction>
</comment>
<protein>
    <recommendedName>
        <fullName evidence="7 10">Ribulose-phosphate 3-epimerase</fullName>
        <ecNumber evidence="7 10">5.1.3.1</ecNumber>
    </recommendedName>
</protein>
<keyword evidence="12" id="KW-0464">Manganese</keyword>
<comment type="cofactor">
    <cofactor evidence="4">
        <name>Zn(2+)</name>
        <dbReference type="ChEBI" id="CHEBI:29105"/>
    </cofactor>
</comment>
<feature type="binding site" evidence="13">
    <location>
        <position position="184"/>
    </location>
    <ligand>
        <name>substrate</name>
    </ligand>
</feature>
<feature type="binding site" evidence="12">
    <location>
        <position position="35"/>
    </location>
    <ligand>
        <name>a divalent metal cation</name>
        <dbReference type="ChEBI" id="CHEBI:60240"/>
    </ligand>
</feature>
<feature type="binding site" evidence="12">
    <location>
        <position position="182"/>
    </location>
    <ligand>
        <name>a divalent metal cation</name>
        <dbReference type="ChEBI" id="CHEBI:60240"/>
    </ligand>
</feature>
<dbReference type="PROSITE" id="PS01086">
    <property type="entry name" value="RIBUL_P_3_EPIMER_2"/>
    <property type="match status" value="1"/>
</dbReference>
<evidence type="ECO:0000256" key="13">
    <source>
        <dbReference type="PIRSR" id="PIRSR001461-3"/>
    </source>
</evidence>
<evidence type="ECO:0000256" key="11">
    <source>
        <dbReference type="PIRSR" id="PIRSR001461-1"/>
    </source>
</evidence>
<comment type="caution">
    <text evidence="14">The sequence shown here is derived from an EMBL/GenBank/DDBJ whole genome shotgun (WGS) entry which is preliminary data.</text>
</comment>
<evidence type="ECO:0000256" key="2">
    <source>
        <dbReference type="ARBA" id="ARBA00001936"/>
    </source>
</evidence>
<dbReference type="PIRSF" id="PIRSF001461">
    <property type="entry name" value="RPE"/>
    <property type="match status" value="1"/>
</dbReference>
<dbReference type="HAMAP" id="MF_02227">
    <property type="entry name" value="RPE"/>
    <property type="match status" value="1"/>
</dbReference>
<evidence type="ECO:0000256" key="5">
    <source>
        <dbReference type="ARBA" id="ARBA00001954"/>
    </source>
</evidence>
<sequence length="225" mass="24250">MVNFISPSILSSDFANLAEECYNVLNAGGDRLHVDVMDGHFVPNLTLGAPILKSLVKRMKEKYATNAYYDCHLMVAEPEKWVKDFAAAGASMFTFHIEATKDPVALIQTIRGHGMAVGVSIKPGTPLSVTAGFGKTDILSMVDLALVMTVEPGFGGQSFMGDMLDKVREIRKRYPDLEIQVDGGVSVDTIKQCAEAGANNFVAGTAIFKAEDWAATIAEMKALAK</sequence>
<feature type="active site" description="Proton donor" evidence="11">
    <location>
        <position position="182"/>
    </location>
</feature>
<feature type="binding site" evidence="13">
    <location>
        <position position="8"/>
    </location>
    <ligand>
        <name>substrate</name>
    </ligand>
</feature>
<dbReference type="NCBIfam" id="TIGR01163">
    <property type="entry name" value="rpe"/>
    <property type="match status" value="1"/>
</dbReference>
<dbReference type="GO" id="GO:0004750">
    <property type="term" value="F:D-ribulose-phosphate 3-epimerase activity"/>
    <property type="evidence" value="ECO:0007669"/>
    <property type="project" value="UniProtKB-EC"/>
</dbReference>
<gene>
    <name evidence="14" type="ORF">J8273_4545</name>
</gene>
<keyword evidence="9 10" id="KW-0413">Isomerase</keyword>
<comment type="cofactor">
    <cofactor evidence="12">
        <name>a divalent metal cation</name>
        <dbReference type="ChEBI" id="CHEBI:60240"/>
    </cofactor>
    <text evidence="12">Binds 1 divalent metal cation per subunit.</text>
</comment>
<proteinExistence type="inferred from homology"/>
<dbReference type="InterPro" id="IPR000056">
    <property type="entry name" value="Ribul_P_3_epim-like"/>
</dbReference>
<dbReference type="InterPro" id="IPR013785">
    <property type="entry name" value="Aldolase_TIM"/>
</dbReference>
<feature type="binding site" evidence="12">
    <location>
        <position position="33"/>
    </location>
    <ligand>
        <name>a divalent metal cation</name>
        <dbReference type="ChEBI" id="CHEBI:60240"/>
    </ligand>
</feature>
<keyword evidence="15" id="KW-1185">Reference proteome</keyword>
<dbReference type="CDD" id="cd00429">
    <property type="entry name" value="RPE"/>
    <property type="match status" value="1"/>
</dbReference>
<organism evidence="14 15">
    <name type="scientific">Carpediemonas membranifera</name>
    <dbReference type="NCBI Taxonomy" id="201153"/>
    <lineage>
        <taxon>Eukaryota</taxon>
        <taxon>Metamonada</taxon>
        <taxon>Carpediemonas-like organisms</taxon>
        <taxon>Carpediemonas</taxon>
    </lineage>
</organism>
<dbReference type="Proteomes" id="UP000717585">
    <property type="component" value="Unassembled WGS sequence"/>
</dbReference>
<dbReference type="SUPFAM" id="SSF51366">
    <property type="entry name" value="Ribulose-phoshate binding barrel"/>
    <property type="match status" value="1"/>
</dbReference>
<feature type="binding site" evidence="13">
    <location>
        <begin position="153"/>
        <end position="156"/>
    </location>
    <ligand>
        <name>substrate</name>
    </ligand>
</feature>
<dbReference type="AlphaFoldDB" id="A0A8J6AXH1"/>
<dbReference type="PANTHER" id="PTHR11749">
    <property type="entry name" value="RIBULOSE-5-PHOSPHATE-3-EPIMERASE"/>
    <property type="match status" value="1"/>
</dbReference>
<evidence type="ECO:0000256" key="8">
    <source>
        <dbReference type="ARBA" id="ARBA00022723"/>
    </source>
</evidence>
<comment type="cofactor">
    <cofactor evidence="3">
        <name>Co(2+)</name>
        <dbReference type="ChEBI" id="CHEBI:48828"/>
    </cofactor>
</comment>
<evidence type="ECO:0000256" key="7">
    <source>
        <dbReference type="ARBA" id="ARBA00013188"/>
    </source>
</evidence>
<evidence type="ECO:0000313" key="14">
    <source>
        <dbReference type="EMBL" id="KAG9393945.1"/>
    </source>
</evidence>
<evidence type="ECO:0000256" key="6">
    <source>
        <dbReference type="ARBA" id="ARBA00009541"/>
    </source>
</evidence>
<comment type="cofactor">
    <cofactor evidence="2">
        <name>Mn(2+)</name>
        <dbReference type="ChEBI" id="CHEBI:29035"/>
    </cofactor>
</comment>
<dbReference type="GO" id="GO:0046872">
    <property type="term" value="F:metal ion binding"/>
    <property type="evidence" value="ECO:0007669"/>
    <property type="project" value="UniProtKB-KW"/>
</dbReference>
<dbReference type="EC" id="5.1.3.1" evidence="7 10"/>
<dbReference type="GO" id="GO:0005975">
    <property type="term" value="P:carbohydrate metabolic process"/>
    <property type="evidence" value="ECO:0007669"/>
    <property type="project" value="InterPro"/>
</dbReference>
<feature type="binding site" evidence="12">
    <location>
        <position position="72"/>
    </location>
    <ligand>
        <name>a divalent metal cation</name>
        <dbReference type="ChEBI" id="CHEBI:60240"/>
    </ligand>
</feature>
<reference evidence="14" key="1">
    <citation type="submission" date="2021-05" db="EMBL/GenBank/DDBJ databases">
        <title>A free-living protist that lacks canonical eukaryotic 1 DNA replication and segregation systems.</title>
        <authorList>
            <person name="Salas-Leiva D.E."/>
            <person name="Tromer E.C."/>
            <person name="Curtis B.A."/>
            <person name="Jerlstrom-Hultqvist J."/>
            <person name="Kolisko M."/>
            <person name="Yi Z."/>
            <person name="Salas-Leiva J.S."/>
            <person name="Gallot-Lavallee L."/>
            <person name="Kops G.J.P.L."/>
            <person name="Archibald J.M."/>
            <person name="Simpson A.G.B."/>
            <person name="Roger A.J."/>
        </authorList>
    </citation>
    <scope>NUCLEOTIDE SEQUENCE</scope>
    <source>
        <strain evidence="14">BICM</strain>
    </source>
</reference>
<comment type="similarity">
    <text evidence="6 10">Belongs to the ribulose-phosphate 3-epimerase family.</text>
</comment>
<dbReference type="NCBIfam" id="NF004076">
    <property type="entry name" value="PRK05581.1-4"/>
    <property type="match status" value="1"/>
</dbReference>
<keyword evidence="12" id="KW-0862">Zinc</keyword>
<comment type="cofactor">
    <cofactor evidence="5">
        <name>Fe(2+)</name>
        <dbReference type="ChEBI" id="CHEBI:29033"/>
    </cofactor>
</comment>
<evidence type="ECO:0000256" key="10">
    <source>
        <dbReference type="PIRNR" id="PIRNR001461"/>
    </source>
</evidence>
<name>A0A8J6AXH1_9EUKA</name>
<keyword evidence="12" id="KW-0170">Cobalt</keyword>
<dbReference type="GO" id="GO:0006098">
    <property type="term" value="P:pentose-phosphate shunt"/>
    <property type="evidence" value="ECO:0007669"/>
    <property type="project" value="InterPro"/>
</dbReference>
<keyword evidence="10" id="KW-0119">Carbohydrate metabolism</keyword>
<evidence type="ECO:0000256" key="3">
    <source>
        <dbReference type="ARBA" id="ARBA00001941"/>
    </source>
</evidence>
<dbReference type="FunFam" id="3.20.20.70:FF:000171">
    <property type="entry name" value="Ribulose-phosphate 3-epimerase"/>
    <property type="match status" value="1"/>
</dbReference>
<feature type="binding site" evidence="13">
    <location>
        <position position="72"/>
    </location>
    <ligand>
        <name>substrate</name>
    </ligand>
</feature>